<evidence type="ECO:0000313" key="3">
    <source>
        <dbReference type="Proteomes" id="UP000518300"/>
    </source>
</evidence>
<keyword evidence="3" id="KW-1185">Reference proteome</keyword>
<gene>
    <name evidence="2" type="ORF">HG543_53210</name>
</gene>
<evidence type="ECO:0000256" key="1">
    <source>
        <dbReference type="SAM" id="SignalP"/>
    </source>
</evidence>
<sequence length="72" mass="7529">MRGVLKAAVGLMAVLSLAGCGGSPEGTPEPEAQLGEVEQGLACRYPDDYCPGSTVCVDGMCRDCINQPHWCN</sequence>
<organism evidence="2 3">
    <name type="scientific">Pyxidicoccus fallax</name>
    <dbReference type="NCBI Taxonomy" id="394095"/>
    <lineage>
        <taxon>Bacteria</taxon>
        <taxon>Pseudomonadati</taxon>
        <taxon>Myxococcota</taxon>
        <taxon>Myxococcia</taxon>
        <taxon>Myxococcales</taxon>
        <taxon>Cystobacterineae</taxon>
        <taxon>Myxococcaceae</taxon>
        <taxon>Pyxidicoccus</taxon>
    </lineage>
</organism>
<evidence type="ECO:0008006" key="4">
    <source>
        <dbReference type="Google" id="ProtNLM"/>
    </source>
</evidence>
<feature type="chain" id="PRO_5032461352" description="Lipoprotein" evidence="1">
    <location>
        <begin position="19"/>
        <end position="72"/>
    </location>
</feature>
<accession>A0A848M127</accession>
<name>A0A848M127_9BACT</name>
<reference evidence="2 3" key="1">
    <citation type="submission" date="2020-04" db="EMBL/GenBank/DDBJ databases">
        <title>Draft genome of Pyxidicoccus fallax type strain.</title>
        <authorList>
            <person name="Whitworth D.E."/>
        </authorList>
    </citation>
    <scope>NUCLEOTIDE SEQUENCE [LARGE SCALE GENOMIC DNA]</scope>
    <source>
        <strain evidence="2 3">DSM 14698</strain>
    </source>
</reference>
<feature type="signal peptide" evidence="1">
    <location>
        <begin position="1"/>
        <end position="18"/>
    </location>
</feature>
<dbReference type="RefSeq" id="WP_169352616.1">
    <property type="nucleotide sequence ID" value="NZ_JABBJJ010000660.1"/>
</dbReference>
<dbReference type="PROSITE" id="PS51257">
    <property type="entry name" value="PROKAR_LIPOPROTEIN"/>
    <property type="match status" value="1"/>
</dbReference>
<proteinExistence type="predicted"/>
<dbReference type="Proteomes" id="UP000518300">
    <property type="component" value="Unassembled WGS sequence"/>
</dbReference>
<protein>
    <recommendedName>
        <fullName evidence="4">Lipoprotein</fullName>
    </recommendedName>
</protein>
<evidence type="ECO:0000313" key="2">
    <source>
        <dbReference type="EMBL" id="NMO23561.1"/>
    </source>
</evidence>
<dbReference type="EMBL" id="JABBJJ010000660">
    <property type="protein sequence ID" value="NMO23561.1"/>
    <property type="molecule type" value="Genomic_DNA"/>
</dbReference>
<comment type="caution">
    <text evidence="2">The sequence shown here is derived from an EMBL/GenBank/DDBJ whole genome shotgun (WGS) entry which is preliminary data.</text>
</comment>
<keyword evidence="1" id="KW-0732">Signal</keyword>
<dbReference type="AlphaFoldDB" id="A0A848M127"/>